<keyword evidence="2" id="KW-1185">Reference proteome</keyword>
<evidence type="ECO:0000313" key="2">
    <source>
        <dbReference type="Proteomes" id="UP000004508"/>
    </source>
</evidence>
<gene>
    <name evidence="1" type="ORF">Krac_1912</name>
</gene>
<proteinExistence type="predicted"/>
<dbReference type="Proteomes" id="UP000004508">
    <property type="component" value="Unassembled WGS sequence"/>
</dbReference>
<dbReference type="GO" id="GO:0004497">
    <property type="term" value="F:monooxygenase activity"/>
    <property type="evidence" value="ECO:0007669"/>
    <property type="project" value="UniProtKB-KW"/>
</dbReference>
<reference evidence="1 2" key="1">
    <citation type="journal article" date="2011" name="Stand. Genomic Sci.">
        <title>Non-contiguous finished genome sequence and contextual data of the filamentous soil bacterium Ktedonobacter racemifer type strain (SOSP1-21).</title>
        <authorList>
            <person name="Chang Y.J."/>
            <person name="Land M."/>
            <person name="Hauser L."/>
            <person name="Chertkov O."/>
            <person name="Del Rio T.G."/>
            <person name="Nolan M."/>
            <person name="Copeland A."/>
            <person name="Tice H."/>
            <person name="Cheng J.F."/>
            <person name="Lucas S."/>
            <person name="Han C."/>
            <person name="Goodwin L."/>
            <person name="Pitluck S."/>
            <person name="Ivanova N."/>
            <person name="Ovchinikova G."/>
            <person name="Pati A."/>
            <person name="Chen A."/>
            <person name="Palaniappan K."/>
            <person name="Mavromatis K."/>
            <person name="Liolios K."/>
            <person name="Brettin T."/>
            <person name="Fiebig A."/>
            <person name="Rohde M."/>
            <person name="Abt B."/>
            <person name="Goker M."/>
            <person name="Detter J.C."/>
            <person name="Woyke T."/>
            <person name="Bristow J."/>
            <person name="Eisen J.A."/>
            <person name="Markowitz V."/>
            <person name="Hugenholtz P."/>
            <person name="Kyrpides N.C."/>
            <person name="Klenk H.P."/>
            <person name="Lapidus A."/>
        </authorList>
    </citation>
    <scope>NUCLEOTIDE SEQUENCE [LARGE SCALE GENOMIC DNA]</scope>
    <source>
        <strain evidence="2">DSM 44963</strain>
    </source>
</reference>
<accession>D6U3X3</accession>
<keyword evidence="1" id="KW-0503">Monooxygenase</keyword>
<protein>
    <submittedName>
        <fullName evidence="1">Cytochrome P450 monooxygenase (Fum15)</fullName>
    </submittedName>
</protein>
<dbReference type="STRING" id="485913.Krac_1912"/>
<organism evidence="1 2">
    <name type="scientific">Ktedonobacter racemifer DSM 44963</name>
    <dbReference type="NCBI Taxonomy" id="485913"/>
    <lineage>
        <taxon>Bacteria</taxon>
        <taxon>Bacillati</taxon>
        <taxon>Chloroflexota</taxon>
        <taxon>Ktedonobacteria</taxon>
        <taxon>Ktedonobacterales</taxon>
        <taxon>Ktedonobacteraceae</taxon>
        <taxon>Ktedonobacter</taxon>
    </lineage>
</organism>
<evidence type="ECO:0000313" key="1">
    <source>
        <dbReference type="EMBL" id="EFH81211.1"/>
    </source>
</evidence>
<sequence>MPYQVSRSGPQTLNIALNLEHWDKFSWKNRFPSGILSPKSVNRIPHLWIDELERTPVARQMRKSTSDGESERVTLSFRFRTRFYRPASCST</sequence>
<dbReference type="InParanoid" id="D6U3X3"/>
<dbReference type="AlphaFoldDB" id="D6U3X3"/>
<keyword evidence="1" id="KW-0560">Oxidoreductase</keyword>
<name>D6U3X3_KTERA</name>
<comment type="caution">
    <text evidence="1">The sequence shown here is derived from an EMBL/GenBank/DDBJ whole genome shotgun (WGS) entry which is preliminary data.</text>
</comment>
<dbReference type="EMBL" id="ADVG01000004">
    <property type="protein sequence ID" value="EFH81211.1"/>
    <property type="molecule type" value="Genomic_DNA"/>
</dbReference>